<gene>
    <name evidence="11" type="ORF">NCGR_LOCUS7066</name>
</gene>
<evidence type="ECO:0000256" key="6">
    <source>
        <dbReference type="ARBA" id="ARBA00023136"/>
    </source>
</evidence>
<feature type="signal peptide" evidence="9">
    <location>
        <begin position="1"/>
        <end position="17"/>
    </location>
</feature>
<comment type="similarity">
    <text evidence="2 7">Belongs to the EMP24/GP25L family.</text>
</comment>
<evidence type="ECO:0000256" key="2">
    <source>
        <dbReference type="ARBA" id="ARBA00007104"/>
    </source>
</evidence>
<comment type="caution">
    <text evidence="11">The sequence shown here is derived from an EMBL/GenBank/DDBJ whole genome shotgun (WGS) entry which is preliminary data.</text>
</comment>
<evidence type="ECO:0000259" key="10">
    <source>
        <dbReference type="PROSITE" id="PS50866"/>
    </source>
</evidence>
<evidence type="ECO:0000256" key="3">
    <source>
        <dbReference type="ARBA" id="ARBA00022692"/>
    </source>
</evidence>
<accession>A0A811MUN4</accession>
<keyword evidence="4 9" id="KW-0732">Signal</keyword>
<keyword evidence="3 7" id="KW-0812">Transmembrane</keyword>
<proteinExistence type="inferred from homology"/>
<dbReference type="OrthoDB" id="759142at2759"/>
<dbReference type="GO" id="GO:0016020">
    <property type="term" value="C:membrane"/>
    <property type="evidence" value="ECO:0007669"/>
    <property type="project" value="UniProtKB-SubCell"/>
</dbReference>
<dbReference type="PROSITE" id="PS50866">
    <property type="entry name" value="GOLD"/>
    <property type="match status" value="1"/>
</dbReference>
<evidence type="ECO:0000313" key="12">
    <source>
        <dbReference type="Proteomes" id="UP000604825"/>
    </source>
</evidence>
<sequence>MAPPLFILAVILYVVSATAVKALVFDVPSGSSKCLTEELHRRAVSHASYRVVAESTSAADRKILVRVTGPRGEELYMAEGGERGEFRFEAAEDGEHTACFWSPRYERGAVVSVDVHWATTSVGAHAGGSRSPPAVAVGNEGRIATIAGELKRLEVSARLIHQEMLSFRQSELELQRLNEDTATRLHSFTLLSLAMCVGVAALQLWHLKTFFQKQHIL</sequence>
<keyword evidence="5 8" id="KW-1133">Transmembrane helix</keyword>
<protein>
    <recommendedName>
        <fullName evidence="10">GOLD domain-containing protein</fullName>
    </recommendedName>
</protein>
<evidence type="ECO:0000256" key="5">
    <source>
        <dbReference type="ARBA" id="ARBA00022989"/>
    </source>
</evidence>
<feature type="chain" id="PRO_5032870747" description="GOLD domain-containing protein" evidence="9">
    <location>
        <begin position="18"/>
        <end position="217"/>
    </location>
</feature>
<evidence type="ECO:0000256" key="4">
    <source>
        <dbReference type="ARBA" id="ARBA00022729"/>
    </source>
</evidence>
<feature type="transmembrane region" description="Helical" evidence="8">
    <location>
        <begin position="185"/>
        <end position="205"/>
    </location>
</feature>
<dbReference type="Proteomes" id="UP000604825">
    <property type="component" value="Unassembled WGS sequence"/>
</dbReference>
<dbReference type="InterPro" id="IPR009038">
    <property type="entry name" value="GOLD_dom"/>
</dbReference>
<evidence type="ECO:0000256" key="7">
    <source>
        <dbReference type="RuleBase" id="RU003827"/>
    </source>
</evidence>
<evidence type="ECO:0000256" key="8">
    <source>
        <dbReference type="SAM" id="Phobius"/>
    </source>
</evidence>
<evidence type="ECO:0000313" key="11">
    <source>
        <dbReference type="EMBL" id="CAD6211054.1"/>
    </source>
</evidence>
<dbReference type="Pfam" id="PF01105">
    <property type="entry name" value="EMP24_GP25L"/>
    <property type="match status" value="1"/>
</dbReference>
<evidence type="ECO:0000256" key="1">
    <source>
        <dbReference type="ARBA" id="ARBA00004479"/>
    </source>
</evidence>
<dbReference type="PANTHER" id="PTHR22811">
    <property type="entry name" value="TRANSMEMBRANE EMP24 DOMAIN-CONTAINING PROTEIN"/>
    <property type="match status" value="1"/>
</dbReference>
<reference evidence="11" key="1">
    <citation type="submission" date="2020-10" db="EMBL/GenBank/DDBJ databases">
        <authorList>
            <person name="Han B."/>
            <person name="Lu T."/>
            <person name="Zhao Q."/>
            <person name="Huang X."/>
            <person name="Zhao Y."/>
        </authorList>
    </citation>
    <scope>NUCLEOTIDE SEQUENCE</scope>
</reference>
<comment type="subcellular location">
    <subcellularLocation>
        <location evidence="1 7">Membrane</location>
        <topology evidence="1 7">Single-pass type I membrane protein</topology>
    </subcellularLocation>
</comment>
<dbReference type="AlphaFoldDB" id="A0A811MUN4"/>
<dbReference type="InterPro" id="IPR015720">
    <property type="entry name" value="Emp24-like"/>
</dbReference>
<organism evidence="11 12">
    <name type="scientific">Miscanthus lutarioriparius</name>
    <dbReference type="NCBI Taxonomy" id="422564"/>
    <lineage>
        <taxon>Eukaryota</taxon>
        <taxon>Viridiplantae</taxon>
        <taxon>Streptophyta</taxon>
        <taxon>Embryophyta</taxon>
        <taxon>Tracheophyta</taxon>
        <taxon>Spermatophyta</taxon>
        <taxon>Magnoliopsida</taxon>
        <taxon>Liliopsida</taxon>
        <taxon>Poales</taxon>
        <taxon>Poaceae</taxon>
        <taxon>PACMAD clade</taxon>
        <taxon>Panicoideae</taxon>
        <taxon>Andropogonodae</taxon>
        <taxon>Andropogoneae</taxon>
        <taxon>Saccharinae</taxon>
        <taxon>Miscanthus</taxon>
    </lineage>
</organism>
<feature type="domain" description="GOLD" evidence="10">
    <location>
        <begin position="32"/>
        <end position="157"/>
    </location>
</feature>
<keyword evidence="6 8" id="KW-0472">Membrane</keyword>
<dbReference type="EMBL" id="CAJGYO010000002">
    <property type="protein sequence ID" value="CAD6211054.1"/>
    <property type="molecule type" value="Genomic_DNA"/>
</dbReference>
<keyword evidence="12" id="KW-1185">Reference proteome</keyword>
<evidence type="ECO:0000256" key="9">
    <source>
        <dbReference type="SAM" id="SignalP"/>
    </source>
</evidence>
<name>A0A811MUN4_9POAL</name>
<dbReference type="SMART" id="SM01190">
    <property type="entry name" value="EMP24_GP25L"/>
    <property type="match status" value="1"/>
</dbReference>